<proteinExistence type="predicted"/>
<dbReference type="Gene3D" id="3.40.50.300">
    <property type="entry name" value="P-loop containing nucleotide triphosphate hydrolases"/>
    <property type="match status" value="1"/>
</dbReference>
<gene>
    <name evidence="8" type="ORF">SAMN05192553_101311</name>
</gene>
<dbReference type="PROSITE" id="PS00211">
    <property type="entry name" value="ABC_TRANSPORTER_1"/>
    <property type="match status" value="1"/>
</dbReference>
<dbReference type="AlphaFoldDB" id="A0A1H6TH73"/>
<dbReference type="SUPFAM" id="SSF52540">
    <property type="entry name" value="P-loop containing nucleoside triphosphate hydrolases"/>
    <property type="match status" value="1"/>
</dbReference>
<evidence type="ECO:0000256" key="3">
    <source>
        <dbReference type="ARBA" id="ARBA00022741"/>
    </source>
</evidence>
<evidence type="ECO:0000313" key="8">
    <source>
        <dbReference type="EMBL" id="SEI79361.1"/>
    </source>
</evidence>
<dbReference type="InterPro" id="IPR017871">
    <property type="entry name" value="ABC_transporter-like_CS"/>
</dbReference>
<evidence type="ECO:0000256" key="6">
    <source>
        <dbReference type="ARBA" id="ARBA00023136"/>
    </source>
</evidence>
<keyword evidence="9" id="KW-1185">Reference proteome</keyword>
<feature type="domain" description="ABC transporter" evidence="7">
    <location>
        <begin position="3"/>
        <end position="250"/>
    </location>
</feature>
<dbReference type="InterPro" id="IPR003439">
    <property type="entry name" value="ABC_transporter-like_ATP-bd"/>
</dbReference>
<evidence type="ECO:0000256" key="4">
    <source>
        <dbReference type="ARBA" id="ARBA00022840"/>
    </source>
</evidence>
<dbReference type="GO" id="GO:0005524">
    <property type="term" value="F:ATP binding"/>
    <property type="evidence" value="ECO:0007669"/>
    <property type="project" value="UniProtKB-KW"/>
</dbReference>
<dbReference type="InterPro" id="IPR003593">
    <property type="entry name" value="AAA+_ATPase"/>
</dbReference>
<dbReference type="PANTHER" id="PTHR43166:SF6">
    <property type="entry name" value="PHOSPHONATES IMPORT ATP-BINDING PROTEIN PHNC"/>
    <property type="match status" value="1"/>
</dbReference>
<dbReference type="InterPro" id="IPR050086">
    <property type="entry name" value="MetN_ABC_transporter-like"/>
</dbReference>
<keyword evidence="6" id="KW-0472">Membrane</keyword>
<dbReference type="InterPro" id="IPR027417">
    <property type="entry name" value="P-loop_NTPase"/>
</dbReference>
<keyword evidence="2" id="KW-1003">Cell membrane</keyword>
<dbReference type="RefSeq" id="WP_092168511.1">
    <property type="nucleotide sequence ID" value="NZ_FNZH01000001.1"/>
</dbReference>
<dbReference type="GO" id="GO:0016887">
    <property type="term" value="F:ATP hydrolysis activity"/>
    <property type="evidence" value="ECO:0007669"/>
    <property type="project" value="InterPro"/>
</dbReference>
<organism evidence="8 9">
    <name type="scientific">Cyclobacterium xiamenense</name>
    <dbReference type="NCBI Taxonomy" id="1297121"/>
    <lineage>
        <taxon>Bacteria</taxon>
        <taxon>Pseudomonadati</taxon>
        <taxon>Bacteroidota</taxon>
        <taxon>Cytophagia</taxon>
        <taxon>Cytophagales</taxon>
        <taxon>Cyclobacteriaceae</taxon>
        <taxon>Cyclobacterium</taxon>
    </lineage>
</organism>
<dbReference type="Pfam" id="PF00005">
    <property type="entry name" value="ABC_tran"/>
    <property type="match status" value="1"/>
</dbReference>
<keyword evidence="5" id="KW-1278">Translocase</keyword>
<evidence type="ECO:0000313" key="9">
    <source>
        <dbReference type="Proteomes" id="UP000199403"/>
    </source>
</evidence>
<dbReference type="Proteomes" id="UP000199403">
    <property type="component" value="Unassembled WGS sequence"/>
</dbReference>
<keyword evidence="3" id="KW-0547">Nucleotide-binding</keyword>
<dbReference type="SMART" id="SM00382">
    <property type="entry name" value="AAA"/>
    <property type="match status" value="1"/>
</dbReference>
<reference evidence="9" key="1">
    <citation type="submission" date="2016-10" db="EMBL/GenBank/DDBJ databases">
        <authorList>
            <person name="Varghese N."/>
            <person name="Submissions S."/>
        </authorList>
    </citation>
    <scope>NUCLEOTIDE SEQUENCE [LARGE SCALE GENOMIC DNA]</scope>
    <source>
        <strain evidence="9">IBRC-M 10761</strain>
    </source>
</reference>
<keyword evidence="4 8" id="KW-0067">ATP-binding</keyword>
<dbReference type="STRING" id="1416801.SAMN05192553_101311"/>
<dbReference type="EMBL" id="FNZH01000001">
    <property type="protein sequence ID" value="SEI79361.1"/>
    <property type="molecule type" value="Genomic_DNA"/>
</dbReference>
<evidence type="ECO:0000256" key="5">
    <source>
        <dbReference type="ARBA" id="ARBA00022967"/>
    </source>
</evidence>
<accession>A0A1H6TH73</accession>
<dbReference type="PROSITE" id="PS50893">
    <property type="entry name" value="ABC_TRANSPORTER_2"/>
    <property type="match status" value="1"/>
</dbReference>
<evidence type="ECO:0000256" key="2">
    <source>
        <dbReference type="ARBA" id="ARBA00022475"/>
    </source>
</evidence>
<protein>
    <submittedName>
        <fullName evidence="8">Phosphonate transport system ATP-binding protein</fullName>
    </submittedName>
</protein>
<dbReference type="OrthoDB" id="9806726at2"/>
<evidence type="ECO:0000256" key="1">
    <source>
        <dbReference type="ARBA" id="ARBA00022448"/>
    </source>
</evidence>
<dbReference type="PANTHER" id="PTHR43166">
    <property type="entry name" value="AMINO ACID IMPORT ATP-BINDING PROTEIN"/>
    <property type="match status" value="1"/>
</dbReference>
<evidence type="ECO:0000259" key="7">
    <source>
        <dbReference type="PROSITE" id="PS50893"/>
    </source>
</evidence>
<keyword evidence="1" id="KW-0813">Transport</keyword>
<sequence length="257" mass="28167">MKLQVKGITKVLPNDKKLLDQISFEVKKGEFVGIIGKSGAGKTLTLKCINGLLKPDSGSVCLIDEAGKIRELNRVKGKKLRETRQMIGVVFQGFHLVKRLTSLENVLIGRLGSISPWRSILLGFTDKEAHEALDLLEKVGIKDLAFRRLGSLSGGEMQRVAIARALFQSPAILLADEPIANLDPANALAIMQLLQPLKSKMPVVGVFHQPEMVARFCTRVIGLKNGQVIYDGEPRLEAAQLLEIYGEELGELSSLAY</sequence>
<name>A0A1H6TH73_9BACT</name>